<protein>
    <submittedName>
        <fullName evidence="1">Uncharacterized protein</fullName>
    </submittedName>
</protein>
<organism evidence="1 2">
    <name type="scientific">Jiangella alkaliphila</name>
    <dbReference type="NCBI Taxonomy" id="419479"/>
    <lineage>
        <taxon>Bacteria</taxon>
        <taxon>Bacillati</taxon>
        <taxon>Actinomycetota</taxon>
        <taxon>Actinomycetes</taxon>
        <taxon>Jiangellales</taxon>
        <taxon>Jiangellaceae</taxon>
        <taxon>Jiangella</taxon>
    </lineage>
</organism>
<dbReference type="AlphaFoldDB" id="A0A1H2J8E5"/>
<proteinExistence type="predicted"/>
<evidence type="ECO:0000313" key="2">
    <source>
        <dbReference type="Proteomes" id="UP000182977"/>
    </source>
</evidence>
<gene>
    <name evidence="1" type="ORF">SAMN04488563_2421</name>
</gene>
<accession>A0A1H2J8E5</accession>
<keyword evidence="2" id="KW-1185">Reference proteome</keyword>
<dbReference type="OrthoDB" id="5192695at2"/>
<evidence type="ECO:0000313" key="1">
    <source>
        <dbReference type="EMBL" id="SDU52697.1"/>
    </source>
</evidence>
<reference evidence="2" key="1">
    <citation type="submission" date="2016-10" db="EMBL/GenBank/DDBJ databases">
        <authorList>
            <person name="Varghese N."/>
            <person name="Submissions S."/>
        </authorList>
    </citation>
    <scope>NUCLEOTIDE SEQUENCE [LARGE SCALE GENOMIC DNA]</scope>
    <source>
        <strain evidence="2">DSM 45079</strain>
    </source>
</reference>
<dbReference type="EMBL" id="LT629791">
    <property type="protein sequence ID" value="SDU52697.1"/>
    <property type="molecule type" value="Genomic_DNA"/>
</dbReference>
<sequence>MSIETILREAFQDAAADAAPVPGLAAAALRQARRRRTAARSAVAAGAVAAVAVPAGLAASGRDSSAVASGDADILPAPEVRELTDDELAAALDHCFGGPGLPPAPTGEPIHGVQVQDPPAPEAVATWVITRSGGEDVIECALTADGDPAVYPVAMAAEEAEHLRVLDPSLSGGRFTDPVTRVTVQPPGEPERDAALWGDFWFYPSQRWILGGPSCPADDPIAGDELSPGYVVRGYDAGGDEIAQVWTPAQPGECAPVG</sequence>
<name>A0A1H2J8E5_9ACTN</name>
<dbReference type="RefSeq" id="WP_046768533.1">
    <property type="nucleotide sequence ID" value="NZ_KQ061226.1"/>
</dbReference>
<dbReference type="STRING" id="419479.SAMN04488563_2421"/>
<dbReference type="Proteomes" id="UP000182977">
    <property type="component" value="Chromosome I"/>
</dbReference>